<feature type="compositionally biased region" description="Polar residues" evidence="1">
    <location>
        <begin position="1"/>
        <end position="10"/>
    </location>
</feature>
<evidence type="ECO:0000313" key="3">
    <source>
        <dbReference type="Proteomes" id="UP000002696"/>
    </source>
</evidence>
<name>D9QJX7_BRESC</name>
<organism evidence="2 3">
    <name type="scientific">Brevundimonas subvibrioides (strain ATCC 15264 / DSM 4735 / LMG 14903 / NBRC 16000 / CB 81)</name>
    <name type="common">Caulobacter subvibrioides</name>
    <dbReference type="NCBI Taxonomy" id="633149"/>
    <lineage>
        <taxon>Bacteria</taxon>
        <taxon>Pseudomonadati</taxon>
        <taxon>Pseudomonadota</taxon>
        <taxon>Alphaproteobacteria</taxon>
        <taxon>Caulobacterales</taxon>
        <taxon>Caulobacteraceae</taxon>
        <taxon>Brevundimonas</taxon>
    </lineage>
</organism>
<dbReference type="eggNOG" id="ENOG5033HXE">
    <property type="taxonomic scope" value="Bacteria"/>
</dbReference>
<dbReference type="InParanoid" id="D9QJX7"/>
<evidence type="ECO:0000313" key="2">
    <source>
        <dbReference type="EMBL" id="ADK99728.1"/>
    </source>
</evidence>
<dbReference type="Proteomes" id="UP000002696">
    <property type="component" value="Chromosome"/>
</dbReference>
<gene>
    <name evidence="2" type="ordered locus">Bresu_0414</name>
</gene>
<dbReference type="BioCyc" id="BSUB633149:G1GM8-414-MONOMER"/>
<keyword evidence="3" id="KW-1185">Reference proteome</keyword>
<reference evidence="3" key="1">
    <citation type="journal article" date="2011" name="J. Bacteriol.">
        <title>Genome sequences of eight morphologically diverse alphaproteobacteria.</title>
        <authorList>
            <consortium name="US DOE Joint Genome Institute"/>
            <person name="Brown P.J."/>
            <person name="Kysela D.T."/>
            <person name="Buechlein A."/>
            <person name="Hemmerich C."/>
            <person name="Brun Y.V."/>
        </authorList>
    </citation>
    <scope>NUCLEOTIDE SEQUENCE [LARGE SCALE GENOMIC DNA]</scope>
    <source>
        <strain evidence="3">ATCC 15264 / DSM 4735 / LMG 14903 / NBRC 16000 / CB 81</strain>
    </source>
</reference>
<dbReference type="STRING" id="633149.Bresu_0414"/>
<feature type="region of interest" description="Disordered" evidence="1">
    <location>
        <begin position="1"/>
        <end position="28"/>
    </location>
</feature>
<dbReference type="HOGENOM" id="CLU_143331_0_0_5"/>
<sequence>MTMLDKTTVNRLGHDGRRAAGNARSAGDNAVHGGEMLRAASDVIAARLTIMAEGLANPMKADMAEMSLMSSEKVEAMTASAGALAGNLGDLAARVSKSAMDEVAHAQRAASQIAGAASPQAAATAHYTYAVAWWGRAAGQMLTLNTELLKAQADALRPIHSAAVANAKRLKR</sequence>
<evidence type="ECO:0000256" key="1">
    <source>
        <dbReference type="SAM" id="MobiDB-lite"/>
    </source>
</evidence>
<feature type="compositionally biased region" description="Low complexity" evidence="1">
    <location>
        <begin position="19"/>
        <end position="28"/>
    </location>
</feature>
<dbReference type="RefSeq" id="WP_013267832.1">
    <property type="nucleotide sequence ID" value="NC_014375.1"/>
</dbReference>
<protein>
    <submittedName>
        <fullName evidence="2">Phasin</fullName>
    </submittedName>
</protein>
<dbReference type="AlphaFoldDB" id="D9QJX7"/>
<dbReference type="KEGG" id="bsb:Bresu_0414"/>
<dbReference type="EMBL" id="CP002102">
    <property type="protein sequence ID" value="ADK99728.1"/>
    <property type="molecule type" value="Genomic_DNA"/>
</dbReference>
<proteinExistence type="predicted"/>
<accession>D9QJX7</accession>